<keyword evidence="5 9" id="KW-0812">Transmembrane</keyword>
<evidence type="ECO:0000313" key="11">
    <source>
        <dbReference type="EMBL" id="RYC13946.1"/>
    </source>
</evidence>
<feature type="transmembrane region" description="Helical" evidence="9">
    <location>
        <begin position="148"/>
        <end position="169"/>
    </location>
</feature>
<evidence type="ECO:0000256" key="7">
    <source>
        <dbReference type="ARBA" id="ARBA00023136"/>
    </source>
</evidence>
<feature type="transmembrane region" description="Helical" evidence="9">
    <location>
        <begin position="68"/>
        <end position="86"/>
    </location>
</feature>
<dbReference type="Pfam" id="PF04290">
    <property type="entry name" value="DctQ"/>
    <property type="match status" value="1"/>
</dbReference>
<dbReference type="PANTHER" id="PTHR35011">
    <property type="entry name" value="2,3-DIKETO-L-GULONATE TRAP TRANSPORTER SMALL PERMEASE PROTEIN YIAM"/>
    <property type="match status" value="1"/>
</dbReference>
<dbReference type="GO" id="GO:0022857">
    <property type="term" value="F:transmembrane transporter activity"/>
    <property type="evidence" value="ECO:0007669"/>
    <property type="project" value="UniProtKB-UniRule"/>
</dbReference>
<dbReference type="RefSeq" id="WP_129331967.1">
    <property type="nucleotide sequence ID" value="NZ_SDVB01000216.1"/>
</dbReference>
<protein>
    <recommendedName>
        <fullName evidence="9">TRAP transporter small permease protein</fullName>
    </recommendedName>
</protein>
<evidence type="ECO:0000259" key="10">
    <source>
        <dbReference type="Pfam" id="PF04290"/>
    </source>
</evidence>
<evidence type="ECO:0000256" key="5">
    <source>
        <dbReference type="ARBA" id="ARBA00022692"/>
    </source>
</evidence>
<dbReference type="OrthoDB" id="7843639at2"/>
<sequence>MKEQQHAQVSVEEMAHAFEEDTGPADLSAYAVEDWVNMAVFWLMAACVFLPFFTRYALNNSLAWTEEIAANCLVVIVFLGSVMCVRMARHIQVDLLYRFLPPKIGRLLQLLVDFIVIGFFAYTTWLMWRYIAIVGNERMVTVNLPRGYVFYTVFAAFALMLARAVQNFVRDMINEKTVREQANESGIQGV</sequence>
<dbReference type="PANTHER" id="PTHR35011:SF11">
    <property type="entry name" value="TRAP TRANSPORTER SMALL PERMEASE PROTEIN"/>
    <property type="match status" value="1"/>
</dbReference>
<evidence type="ECO:0000256" key="3">
    <source>
        <dbReference type="ARBA" id="ARBA00022475"/>
    </source>
</evidence>
<keyword evidence="3" id="KW-1003">Cell membrane</keyword>
<name>A0A4Q2T582_9HYPH</name>
<proteinExistence type="inferred from homology"/>
<reference evidence="11 12" key="1">
    <citation type="submission" date="2019-01" db="EMBL/GenBank/DDBJ databases">
        <authorList>
            <person name="Deng T."/>
        </authorList>
    </citation>
    <scope>NUCLEOTIDE SEQUENCE [LARGE SCALE GENOMIC DNA]</scope>
    <source>
        <strain evidence="11 12">F8825</strain>
    </source>
</reference>
<dbReference type="InterPro" id="IPR007387">
    <property type="entry name" value="TRAP_DctQ"/>
</dbReference>
<dbReference type="GO" id="GO:0005886">
    <property type="term" value="C:plasma membrane"/>
    <property type="evidence" value="ECO:0007669"/>
    <property type="project" value="UniProtKB-SubCell"/>
</dbReference>
<dbReference type="Proteomes" id="UP000291088">
    <property type="component" value="Unassembled WGS sequence"/>
</dbReference>
<dbReference type="GO" id="GO:0015740">
    <property type="term" value="P:C4-dicarboxylate transport"/>
    <property type="evidence" value="ECO:0007669"/>
    <property type="project" value="TreeGrafter"/>
</dbReference>
<evidence type="ECO:0000256" key="6">
    <source>
        <dbReference type="ARBA" id="ARBA00022989"/>
    </source>
</evidence>
<feature type="domain" description="Tripartite ATP-independent periplasmic transporters DctQ component" evidence="10">
    <location>
        <begin position="44"/>
        <end position="172"/>
    </location>
</feature>
<keyword evidence="4 9" id="KW-0997">Cell inner membrane</keyword>
<evidence type="ECO:0000313" key="12">
    <source>
        <dbReference type="Proteomes" id="UP000291088"/>
    </source>
</evidence>
<dbReference type="InterPro" id="IPR055348">
    <property type="entry name" value="DctQ"/>
</dbReference>
<comment type="subcellular location">
    <subcellularLocation>
        <location evidence="1 9">Cell inner membrane</location>
        <topology evidence="1 9">Multi-pass membrane protein</topology>
    </subcellularLocation>
</comment>
<comment type="subunit">
    <text evidence="9">The complex comprises the extracytoplasmic solute receptor protein and the two transmembrane proteins.</text>
</comment>
<gene>
    <name evidence="11" type="ORF">EUU22_10475</name>
</gene>
<keyword evidence="12" id="KW-1185">Reference proteome</keyword>
<feature type="transmembrane region" description="Helical" evidence="9">
    <location>
        <begin position="35"/>
        <end position="56"/>
    </location>
</feature>
<comment type="caution">
    <text evidence="11">The sequence shown here is derived from an EMBL/GenBank/DDBJ whole genome shotgun (WGS) entry which is preliminary data.</text>
</comment>
<dbReference type="EMBL" id="SDVB01000216">
    <property type="protein sequence ID" value="RYC13946.1"/>
    <property type="molecule type" value="Genomic_DNA"/>
</dbReference>
<keyword evidence="7 9" id="KW-0472">Membrane</keyword>
<dbReference type="AlphaFoldDB" id="A0A4Q2T582"/>
<comment type="similarity">
    <text evidence="8 9">Belongs to the TRAP transporter small permease family.</text>
</comment>
<feature type="transmembrane region" description="Helical" evidence="9">
    <location>
        <begin position="107"/>
        <end position="128"/>
    </location>
</feature>
<evidence type="ECO:0000256" key="4">
    <source>
        <dbReference type="ARBA" id="ARBA00022519"/>
    </source>
</evidence>
<keyword evidence="2 9" id="KW-0813">Transport</keyword>
<organism evidence="11 12">
    <name type="scientific">Ciceribacter ferrooxidans</name>
    <dbReference type="NCBI Taxonomy" id="2509717"/>
    <lineage>
        <taxon>Bacteria</taxon>
        <taxon>Pseudomonadati</taxon>
        <taxon>Pseudomonadota</taxon>
        <taxon>Alphaproteobacteria</taxon>
        <taxon>Hyphomicrobiales</taxon>
        <taxon>Rhizobiaceae</taxon>
        <taxon>Ciceribacter</taxon>
    </lineage>
</organism>
<evidence type="ECO:0000256" key="9">
    <source>
        <dbReference type="RuleBase" id="RU369079"/>
    </source>
</evidence>
<accession>A0A4Q2T582</accession>
<evidence type="ECO:0000256" key="2">
    <source>
        <dbReference type="ARBA" id="ARBA00022448"/>
    </source>
</evidence>
<evidence type="ECO:0000256" key="8">
    <source>
        <dbReference type="ARBA" id="ARBA00038436"/>
    </source>
</evidence>
<keyword evidence="6 9" id="KW-1133">Transmembrane helix</keyword>
<evidence type="ECO:0000256" key="1">
    <source>
        <dbReference type="ARBA" id="ARBA00004429"/>
    </source>
</evidence>
<comment type="function">
    <text evidence="9">Part of the tripartite ATP-independent periplasmic (TRAP) transport system.</text>
</comment>